<sequence>MFRWRKRSSSSTLGTQRSTSMSSLGSVQSSQSRYSTASTVSRVTVAPALATIDGISASLERERLDTGTITSAPNVRTWETTVDAKVLARLSDLEISRQKVIYELIQTEQDYLRDLVIIRNLFRQPLVDQKVLSEQMITKIFSNLDELLAVNADLHERLIARRKKGLVKNVGEVFLDMLKHRRFQAYVQFCTNQGPACKLVEKLRRQHKGFAAAMRAAEQHVEEARGFDLTSFLLKGMQRLLKYGPLLTQILRYTPEDAHQERSQLSLSISLLDTFAKEVNAQASETELSERWEELKTALLSAGVEDVLVRELLASDTRLVLDELGTLIGDAGRSWPIRLLITTHALLVLDRETQLPAAGPGVEHVLIPHEVVREASLRASALEGSKQRSLLAVEYESPATSNSSGPTLSSKARFGLDAPRDRVQDDERFVLRIDFQLRSRAEMVLPRLLQVRRQREDDLIAQRQMAAVREGASLAARPATLDLVIRSTSHSSLVGPASSQASTIGPLGSPPPLLLEGEPAGRASSSVVDDAPTPVPDWEIEFTDEAETDAWDMYTMRNVRLVLGPFGFGMTLLGKRPVFIQDVEPDSPAARAGLRMGDAILSVNGQACEDMDHSQVIQLIKQALP</sequence>
<evidence type="ECO:0000313" key="6">
    <source>
        <dbReference type="EMBL" id="EDQ88061.1"/>
    </source>
</evidence>
<dbReference type="PROSITE" id="PS50010">
    <property type="entry name" value="DH_2"/>
    <property type="match status" value="1"/>
</dbReference>
<organism evidence="6 7">
    <name type="scientific">Monosiga brevicollis</name>
    <name type="common">Choanoflagellate</name>
    <dbReference type="NCBI Taxonomy" id="81824"/>
    <lineage>
        <taxon>Eukaryota</taxon>
        <taxon>Choanoflagellata</taxon>
        <taxon>Craspedida</taxon>
        <taxon>Salpingoecidae</taxon>
        <taxon>Monosiga</taxon>
    </lineage>
</organism>
<dbReference type="EMBL" id="CH991556">
    <property type="protein sequence ID" value="EDQ88061.1"/>
    <property type="molecule type" value="Genomic_DNA"/>
</dbReference>
<evidence type="ECO:0000259" key="4">
    <source>
        <dbReference type="PROSITE" id="PS50010"/>
    </source>
</evidence>
<dbReference type="Gene3D" id="2.30.42.10">
    <property type="match status" value="1"/>
</dbReference>
<dbReference type="Pfam" id="PF00621">
    <property type="entry name" value="RhoGEF"/>
    <property type="match status" value="1"/>
</dbReference>
<dbReference type="RefSeq" id="XP_001747137.1">
    <property type="nucleotide sequence ID" value="XM_001747085.1"/>
</dbReference>
<feature type="domain" description="PDZ" evidence="5">
    <location>
        <begin position="558"/>
        <end position="625"/>
    </location>
</feature>
<dbReference type="InterPro" id="IPR000219">
    <property type="entry name" value="DH_dom"/>
</dbReference>
<dbReference type="GO" id="GO:0035025">
    <property type="term" value="P:positive regulation of Rho protein signal transduction"/>
    <property type="evidence" value="ECO:0000318"/>
    <property type="project" value="GO_Central"/>
</dbReference>
<dbReference type="GO" id="GO:0005737">
    <property type="term" value="C:cytoplasm"/>
    <property type="evidence" value="ECO:0007669"/>
    <property type="project" value="UniProtKB-SubCell"/>
</dbReference>
<dbReference type="SUPFAM" id="SSF50156">
    <property type="entry name" value="PDZ domain-like"/>
    <property type="match status" value="1"/>
</dbReference>
<feature type="region of interest" description="Disordered" evidence="3">
    <location>
        <begin position="492"/>
        <end position="536"/>
    </location>
</feature>
<evidence type="ECO:0008006" key="8">
    <source>
        <dbReference type="Google" id="ProtNLM"/>
    </source>
</evidence>
<protein>
    <recommendedName>
        <fullName evidence="8">DH domain-containing protein</fullName>
    </recommendedName>
</protein>
<evidence type="ECO:0000313" key="7">
    <source>
        <dbReference type="Proteomes" id="UP000001357"/>
    </source>
</evidence>
<accession>A9V2S0</accession>
<evidence type="ECO:0000256" key="2">
    <source>
        <dbReference type="ARBA" id="ARBA00022490"/>
    </source>
</evidence>
<dbReference type="SUPFAM" id="SSF48065">
    <property type="entry name" value="DBL homology domain (DH-domain)"/>
    <property type="match status" value="1"/>
</dbReference>
<dbReference type="PROSITE" id="PS50106">
    <property type="entry name" value="PDZ"/>
    <property type="match status" value="1"/>
</dbReference>
<dbReference type="eggNOG" id="KOG4305">
    <property type="taxonomic scope" value="Eukaryota"/>
</dbReference>
<reference evidence="6 7" key="1">
    <citation type="journal article" date="2008" name="Nature">
        <title>The genome of the choanoflagellate Monosiga brevicollis and the origin of metazoans.</title>
        <authorList>
            <consortium name="JGI Sequencing"/>
            <person name="King N."/>
            <person name="Westbrook M.J."/>
            <person name="Young S.L."/>
            <person name="Kuo A."/>
            <person name="Abedin M."/>
            <person name="Chapman J."/>
            <person name="Fairclough S."/>
            <person name="Hellsten U."/>
            <person name="Isogai Y."/>
            <person name="Letunic I."/>
            <person name="Marr M."/>
            <person name="Pincus D."/>
            <person name="Putnam N."/>
            <person name="Rokas A."/>
            <person name="Wright K.J."/>
            <person name="Zuzow R."/>
            <person name="Dirks W."/>
            <person name="Good M."/>
            <person name="Goodstein D."/>
            <person name="Lemons D."/>
            <person name="Li W."/>
            <person name="Lyons J.B."/>
            <person name="Morris A."/>
            <person name="Nichols S."/>
            <person name="Richter D.J."/>
            <person name="Salamov A."/>
            <person name="Bork P."/>
            <person name="Lim W.A."/>
            <person name="Manning G."/>
            <person name="Miller W.T."/>
            <person name="McGinnis W."/>
            <person name="Shapiro H."/>
            <person name="Tjian R."/>
            <person name="Grigoriev I.V."/>
            <person name="Rokhsar D."/>
        </authorList>
    </citation>
    <scope>NUCLEOTIDE SEQUENCE [LARGE SCALE GENOMIC DNA]</scope>
    <source>
        <strain evidence="7">MX1 / ATCC 50154</strain>
    </source>
</reference>
<dbReference type="InterPro" id="IPR036034">
    <property type="entry name" value="PDZ_sf"/>
</dbReference>
<feature type="domain" description="DH" evidence="4">
    <location>
        <begin position="96"/>
        <end position="282"/>
    </location>
</feature>
<dbReference type="SMART" id="SM00228">
    <property type="entry name" value="PDZ"/>
    <property type="match status" value="1"/>
</dbReference>
<dbReference type="Gene3D" id="1.20.900.10">
    <property type="entry name" value="Dbl homology (DH) domain"/>
    <property type="match status" value="1"/>
</dbReference>
<dbReference type="Proteomes" id="UP000001357">
    <property type="component" value="Unassembled WGS sequence"/>
</dbReference>
<dbReference type="SMART" id="SM00325">
    <property type="entry name" value="RhoGEF"/>
    <property type="match status" value="1"/>
</dbReference>
<name>A9V2S0_MONBE</name>
<evidence type="ECO:0000256" key="1">
    <source>
        <dbReference type="ARBA" id="ARBA00004496"/>
    </source>
</evidence>
<dbReference type="InterPro" id="IPR035899">
    <property type="entry name" value="DBL_dom_sf"/>
</dbReference>
<evidence type="ECO:0000256" key="3">
    <source>
        <dbReference type="SAM" id="MobiDB-lite"/>
    </source>
</evidence>
<dbReference type="OMA" id="NEAVREC"/>
<dbReference type="InterPro" id="IPR041489">
    <property type="entry name" value="PDZ_6"/>
</dbReference>
<dbReference type="GO" id="GO:0005085">
    <property type="term" value="F:guanyl-nucleotide exchange factor activity"/>
    <property type="evidence" value="ECO:0007669"/>
    <property type="project" value="InterPro"/>
</dbReference>
<feature type="region of interest" description="Disordered" evidence="3">
    <location>
        <begin position="1"/>
        <end position="28"/>
    </location>
</feature>
<dbReference type="Pfam" id="PF17820">
    <property type="entry name" value="PDZ_6"/>
    <property type="match status" value="1"/>
</dbReference>
<dbReference type="AlphaFoldDB" id="A9V2S0"/>
<dbReference type="eggNOG" id="KOG2220">
    <property type="taxonomic scope" value="Eukaryota"/>
</dbReference>
<evidence type="ECO:0000259" key="5">
    <source>
        <dbReference type="PROSITE" id="PS50106"/>
    </source>
</evidence>
<feature type="compositionally biased region" description="Low complexity" evidence="3">
    <location>
        <begin position="18"/>
        <end position="28"/>
    </location>
</feature>
<dbReference type="CDD" id="cd00160">
    <property type="entry name" value="RhoGEF"/>
    <property type="match status" value="1"/>
</dbReference>
<dbReference type="InterPro" id="IPR051480">
    <property type="entry name" value="Endocytic_GEF_Adapter"/>
</dbReference>
<dbReference type="GeneID" id="5892462"/>
<dbReference type="PANTHER" id="PTHR46006:SF6">
    <property type="entry name" value="INTERSECTIN-2 ISOFORM X1"/>
    <property type="match status" value="1"/>
</dbReference>
<dbReference type="InterPro" id="IPR001478">
    <property type="entry name" value="PDZ"/>
</dbReference>
<feature type="compositionally biased region" description="Polar residues" evidence="3">
    <location>
        <begin position="492"/>
        <end position="503"/>
    </location>
</feature>
<keyword evidence="7" id="KW-1185">Reference proteome</keyword>
<keyword evidence="2" id="KW-0963">Cytoplasm</keyword>
<gene>
    <name evidence="6" type="ORF">MONBRDRAFT_32963</name>
</gene>
<proteinExistence type="predicted"/>
<dbReference type="InParanoid" id="A9V2S0"/>
<dbReference type="KEGG" id="mbr:MONBRDRAFT_32963"/>
<comment type="subcellular location">
    <subcellularLocation>
        <location evidence="1">Cytoplasm</location>
    </subcellularLocation>
</comment>
<dbReference type="PANTHER" id="PTHR46006">
    <property type="entry name" value="RHO GUANINE NUCLEOTIDE EXCHANGE FACTOR AT 64C, ISOFORM A"/>
    <property type="match status" value="1"/>
</dbReference>
<dbReference type="STRING" id="81824.A9V2S0"/>